<dbReference type="RefSeq" id="WP_109877312.1">
    <property type="nucleotide sequence ID" value="NZ_AP026695.1"/>
</dbReference>
<dbReference type="Gene3D" id="1.25.40.10">
    <property type="entry name" value="Tetratricopeptide repeat domain"/>
    <property type="match status" value="3"/>
</dbReference>
<dbReference type="AlphaFoldDB" id="A0A2S2KT46"/>
<proteinExistence type="predicted"/>
<accession>A0A2S2KT46</accession>
<gene>
    <name evidence="5" type="ORF">NZNM25_15180</name>
</gene>
<feature type="repeat" description="TPR" evidence="3">
    <location>
        <begin position="204"/>
        <end position="237"/>
    </location>
</feature>
<evidence type="ECO:0000313" key="6">
    <source>
        <dbReference type="Proteomes" id="UP000245829"/>
    </source>
</evidence>
<feature type="repeat" description="TPR" evidence="3">
    <location>
        <begin position="137"/>
        <end position="170"/>
    </location>
</feature>
<feature type="repeat" description="TPR" evidence="3">
    <location>
        <begin position="475"/>
        <end position="508"/>
    </location>
</feature>
<dbReference type="EMBL" id="BGKI01000007">
    <property type="protein sequence ID" value="GBH34727.1"/>
    <property type="molecule type" value="Genomic_DNA"/>
</dbReference>
<dbReference type="GeneID" id="76208978"/>
<name>A0A2S2KT46_9ARCH</name>
<evidence type="ECO:0000259" key="4">
    <source>
        <dbReference type="Pfam" id="PF25062"/>
    </source>
</evidence>
<dbReference type="SUPFAM" id="SSF81901">
    <property type="entry name" value="HCP-like"/>
    <property type="match status" value="1"/>
</dbReference>
<dbReference type="NCBIfam" id="NF047558">
    <property type="entry name" value="TPR_END_plus"/>
    <property type="match status" value="1"/>
</dbReference>
<reference evidence="5 6" key="1">
    <citation type="submission" date="2018-05" db="EMBL/GenBank/DDBJ databases">
        <title>genome sequencing of Nitrosopumilus sp. NM25.</title>
        <authorList>
            <person name="Mori K."/>
            <person name="Nakagawa T."/>
        </authorList>
    </citation>
    <scope>NUCLEOTIDE SEQUENCE [LARGE SCALE GENOMIC DNA]</scope>
    <source>
        <strain evidence="5 6">NM25</strain>
    </source>
</reference>
<dbReference type="PROSITE" id="PS50005">
    <property type="entry name" value="TPR"/>
    <property type="match status" value="5"/>
</dbReference>
<dbReference type="Pfam" id="PF13174">
    <property type="entry name" value="TPR_6"/>
    <property type="match status" value="1"/>
</dbReference>
<protein>
    <recommendedName>
        <fullName evidence="4">Tetratricopeptide repeat protein 21A/21B N-terminal ARM repeat domain-containing protein</fullName>
    </recommendedName>
</protein>
<dbReference type="Pfam" id="PF25062">
    <property type="entry name" value="ARM_TT21_N"/>
    <property type="match status" value="1"/>
</dbReference>
<organism evidence="5 6">
    <name type="scientific">Nitrosopumilus zosterae</name>
    <dbReference type="NCBI Taxonomy" id="718286"/>
    <lineage>
        <taxon>Archaea</taxon>
        <taxon>Nitrososphaerota</taxon>
        <taxon>Nitrososphaeria</taxon>
        <taxon>Nitrosopumilales</taxon>
        <taxon>Nitrosopumilaceae</taxon>
        <taxon>Nitrosopumilus</taxon>
    </lineage>
</organism>
<feature type="repeat" description="TPR" evidence="3">
    <location>
        <begin position="272"/>
        <end position="305"/>
    </location>
</feature>
<dbReference type="Pfam" id="PF00515">
    <property type="entry name" value="TPR_1"/>
    <property type="match status" value="2"/>
</dbReference>
<evidence type="ECO:0000256" key="3">
    <source>
        <dbReference type="PROSITE-ProRule" id="PRU00339"/>
    </source>
</evidence>
<dbReference type="OrthoDB" id="115601at2157"/>
<keyword evidence="6" id="KW-1185">Reference proteome</keyword>
<feature type="repeat" description="TPR" evidence="3">
    <location>
        <begin position="238"/>
        <end position="271"/>
    </location>
</feature>
<dbReference type="InterPro" id="IPR019734">
    <property type="entry name" value="TPR_rpt"/>
</dbReference>
<keyword evidence="2 3" id="KW-0802">TPR repeat</keyword>
<dbReference type="InterPro" id="IPR056833">
    <property type="entry name" value="ARM_TT21_N"/>
</dbReference>
<keyword evidence="1" id="KW-0677">Repeat</keyword>
<dbReference type="SMART" id="SM00028">
    <property type="entry name" value="TPR"/>
    <property type="match status" value="13"/>
</dbReference>
<dbReference type="SUPFAM" id="SSF48452">
    <property type="entry name" value="TPR-like"/>
    <property type="match status" value="1"/>
</dbReference>
<sequence>MSANSALVKFKMVNGLIGSILEENRVSFRTLFPKLPQIDTEVRSKIEKLLDSRERIKGEIDGDDDFEDFTDDLNLANYFLACRKFSESLRYYESALVKNPQSYSALCNKGLCLFKLSKLDEALTCYDEALTTYKNIPEAFFMKGKIMFAKQNFSEAIKQFQNILELESENLDAKFYLGKSQIKIGNIQDGVSTLESIIANNDHGDSLLLLGQTFTKQNESQKALIYLNKLAEISPNHVEAHLLLGKTYVEINNFNDAIAHFEKVLNKTPNNIEARILLGKTHMDINNTNEAMSNFDKILEISPNHKEALNYKIELLEKNGKLDEAIECCDHLVDSTSEPREQLLKKGILLFNNNKTADALTIFNGVLGKTKTNNIALIYKARIFAQKQEFQEALLCIENILKSEPDNMEALENAAELSLKVGNYENGLSYTNQLLSKSSSTSILERKSHLLSILGRHEEAGQIAMKIIQTNKNNPNAFYELGKTHLILNNFEKAIDSFEKALSMNPLDSNIILKKSMAFFSQQKYEDAILCLEQIPENDDRYYYAQYQKSKIQMIQGNTKQAMEILSKVIKTNKTFKEIASNEVIFESISNMFEFKELIK</sequence>
<evidence type="ECO:0000313" key="5">
    <source>
        <dbReference type="EMBL" id="GBH34727.1"/>
    </source>
</evidence>
<dbReference type="PROSITE" id="PS50293">
    <property type="entry name" value="TPR_REGION"/>
    <property type="match status" value="2"/>
</dbReference>
<dbReference type="Proteomes" id="UP000245829">
    <property type="component" value="Unassembled WGS sequence"/>
</dbReference>
<dbReference type="PANTHER" id="PTHR44943:SF8">
    <property type="entry name" value="TPR REPEAT-CONTAINING PROTEIN MJ0263"/>
    <property type="match status" value="1"/>
</dbReference>
<dbReference type="InterPro" id="IPR051685">
    <property type="entry name" value="Ycf3/AcsC/BcsC/TPR_MFPF"/>
</dbReference>
<feature type="domain" description="Tetratricopeptide repeat protein 21A/21B N-terminal ARM repeat" evidence="4">
    <location>
        <begin position="234"/>
        <end position="426"/>
    </location>
</feature>
<evidence type="ECO:0000256" key="1">
    <source>
        <dbReference type="ARBA" id="ARBA00022737"/>
    </source>
</evidence>
<dbReference type="InterPro" id="IPR011990">
    <property type="entry name" value="TPR-like_helical_dom_sf"/>
</dbReference>
<evidence type="ECO:0000256" key="2">
    <source>
        <dbReference type="ARBA" id="ARBA00022803"/>
    </source>
</evidence>
<dbReference type="PANTHER" id="PTHR44943">
    <property type="entry name" value="CELLULOSE SYNTHASE OPERON PROTEIN C"/>
    <property type="match status" value="1"/>
</dbReference>
<comment type="caution">
    <text evidence="5">The sequence shown here is derived from an EMBL/GenBank/DDBJ whole genome shotgun (WGS) entry which is preliminary data.</text>
</comment>